<evidence type="ECO:0000313" key="3">
    <source>
        <dbReference type="EMBL" id="KAI6303445.1"/>
    </source>
</evidence>
<feature type="compositionally biased region" description="Acidic residues" evidence="1">
    <location>
        <begin position="91"/>
        <end position="105"/>
    </location>
</feature>
<keyword evidence="2" id="KW-0472">Membrane</keyword>
<feature type="region of interest" description="Disordered" evidence="1">
    <location>
        <begin position="91"/>
        <end position="147"/>
    </location>
</feature>
<keyword evidence="2" id="KW-1133">Transmembrane helix</keyword>
<evidence type="ECO:0000313" key="4">
    <source>
        <dbReference type="Proteomes" id="UP001059893"/>
    </source>
</evidence>
<name>A0ABQ8NX84_PYRGI</name>
<gene>
    <name evidence="3" type="ORF">MCOR33_001333</name>
</gene>
<sequence>MGATISVIKSLIVPAVIALLLFLLISYVVVPVWQRYQNRYSQYIPLDSITDRTSSIRHRLQGSIARYLNPSSWRSEHDAIVMGGGLREDVSEEDYDSELGEELGDVVDNGRTRSELSNQNQRPDLARRLSRDLEQGFIDDSDSESDS</sequence>
<organism evidence="3 4">
    <name type="scientific">Pyricularia grisea</name>
    <name type="common">Crabgrass-specific blast fungus</name>
    <name type="synonym">Magnaporthe grisea</name>
    <dbReference type="NCBI Taxonomy" id="148305"/>
    <lineage>
        <taxon>Eukaryota</taxon>
        <taxon>Fungi</taxon>
        <taxon>Dikarya</taxon>
        <taxon>Ascomycota</taxon>
        <taxon>Pezizomycotina</taxon>
        <taxon>Sordariomycetes</taxon>
        <taxon>Sordariomycetidae</taxon>
        <taxon>Magnaporthales</taxon>
        <taxon>Pyriculariaceae</taxon>
        <taxon>Pyricularia</taxon>
    </lineage>
</organism>
<evidence type="ECO:0000256" key="2">
    <source>
        <dbReference type="SAM" id="Phobius"/>
    </source>
</evidence>
<protein>
    <submittedName>
        <fullName evidence="3">Uncharacterized protein</fullName>
    </submittedName>
</protein>
<accession>A0ABQ8NX84</accession>
<feature type="compositionally biased region" description="Basic and acidic residues" evidence="1">
    <location>
        <begin position="124"/>
        <end position="134"/>
    </location>
</feature>
<comment type="caution">
    <text evidence="3">The sequence shown here is derived from an EMBL/GenBank/DDBJ whole genome shotgun (WGS) entry which is preliminary data.</text>
</comment>
<feature type="transmembrane region" description="Helical" evidence="2">
    <location>
        <begin position="12"/>
        <end position="33"/>
    </location>
</feature>
<dbReference type="EMBL" id="JABSND010000013">
    <property type="protein sequence ID" value="KAI6303445.1"/>
    <property type="molecule type" value="Genomic_DNA"/>
</dbReference>
<keyword evidence="4" id="KW-1185">Reference proteome</keyword>
<proteinExistence type="predicted"/>
<dbReference type="Proteomes" id="UP001059893">
    <property type="component" value="Unassembled WGS sequence"/>
</dbReference>
<reference evidence="3" key="1">
    <citation type="submission" date="2021-01" db="EMBL/GenBank/DDBJ databases">
        <title>Deciphering the adaptive evolutionary patterns associated with biogeogrpahic diversity in the finger millet blast pathogen Magnaporthe oryzae in Eastern Africa.</title>
        <authorList>
            <person name="Onyema G."/>
            <person name="Shittu T.A."/>
            <person name="Dodsworth S."/>
            <person name="Devilliers S."/>
            <person name="Muthumeenakshi S."/>
            <person name="Sreenivasaprasad S."/>
        </authorList>
    </citation>
    <scope>NUCLEOTIDE SEQUENCE</scope>
    <source>
        <strain evidence="3">D15/s37</strain>
    </source>
</reference>
<keyword evidence="2" id="KW-0812">Transmembrane</keyword>
<evidence type="ECO:0000256" key="1">
    <source>
        <dbReference type="SAM" id="MobiDB-lite"/>
    </source>
</evidence>
<feature type="compositionally biased region" description="Acidic residues" evidence="1">
    <location>
        <begin position="137"/>
        <end position="147"/>
    </location>
</feature>